<feature type="transmembrane region" description="Helical" evidence="8">
    <location>
        <begin position="1208"/>
        <end position="1241"/>
    </location>
</feature>
<feature type="transmembrane region" description="Helical" evidence="8">
    <location>
        <begin position="1358"/>
        <end position="1385"/>
    </location>
</feature>
<keyword evidence="8" id="KW-0851">Voltage-gated channel</keyword>
<comment type="caution">
    <text evidence="8">Lacks conserved residue(s) required for the propagation of feature annotation.</text>
</comment>
<dbReference type="SUPFAM" id="SSF81324">
    <property type="entry name" value="Voltage-gated potassium channels"/>
    <property type="match status" value="4"/>
</dbReference>
<evidence type="ECO:0000256" key="7">
    <source>
        <dbReference type="ARBA" id="ARBA00023157"/>
    </source>
</evidence>
<dbReference type="Proteomes" id="UP001159405">
    <property type="component" value="Unassembled WGS sequence"/>
</dbReference>
<evidence type="ECO:0000256" key="8">
    <source>
        <dbReference type="RuleBase" id="RU361132"/>
    </source>
</evidence>
<keyword evidence="6 8" id="KW-0472">Membrane</keyword>
<feature type="transmembrane region" description="Helical" evidence="8">
    <location>
        <begin position="681"/>
        <end position="703"/>
    </location>
</feature>
<keyword evidence="4" id="KW-0677">Repeat</keyword>
<dbReference type="Gene3D" id="1.20.120.350">
    <property type="entry name" value="Voltage-gated potassium channels. Chain C"/>
    <property type="match status" value="4"/>
</dbReference>
<evidence type="ECO:0000256" key="4">
    <source>
        <dbReference type="ARBA" id="ARBA00022737"/>
    </source>
</evidence>
<feature type="transmembrane region" description="Helical" evidence="8">
    <location>
        <begin position="130"/>
        <end position="151"/>
    </location>
</feature>
<dbReference type="Gene3D" id="1.10.287.70">
    <property type="match status" value="4"/>
</dbReference>
<evidence type="ECO:0000256" key="2">
    <source>
        <dbReference type="ARBA" id="ARBA00022475"/>
    </source>
</evidence>
<comment type="function">
    <text evidence="8">Mediates the voltage-dependent sodium ion permeability of excitable membranes. Assuming opened or closed conformations in response to the voltage difference across the membrane, the protein forms a sodium-selective channel through which Na(+) ions may pass in accordance with their electrochemical gradient.</text>
</comment>
<feature type="domain" description="Ion transport" evidence="10">
    <location>
        <begin position="1173"/>
        <end position="1395"/>
    </location>
</feature>
<dbReference type="InterPro" id="IPR005821">
    <property type="entry name" value="Ion_trans_dom"/>
</dbReference>
<dbReference type="InterPro" id="IPR027359">
    <property type="entry name" value="Volt_channel_dom_sf"/>
</dbReference>
<feature type="transmembrane region" description="Helical" evidence="8">
    <location>
        <begin position="545"/>
        <end position="566"/>
    </location>
</feature>
<organism evidence="11 12">
    <name type="scientific">Porites lobata</name>
    <dbReference type="NCBI Taxonomy" id="104759"/>
    <lineage>
        <taxon>Eukaryota</taxon>
        <taxon>Metazoa</taxon>
        <taxon>Cnidaria</taxon>
        <taxon>Anthozoa</taxon>
        <taxon>Hexacorallia</taxon>
        <taxon>Scleractinia</taxon>
        <taxon>Fungiina</taxon>
        <taxon>Poritidae</taxon>
        <taxon>Porites</taxon>
    </lineage>
</organism>
<protein>
    <recommendedName>
        <fullName evidence="8">Sodium channel protein</fullName>
    </recommendedName>
</protein>
<keyword evidence="7" id="KW-1015">Disulfide bond</keyword>
<feature type="transmembrane region" description="Helical" evidence="8">
    <location>
        <begin position="480"/>
        <end position="498"/>
    </location>
</feature>
<feature type="transmembrane region" description="Helical" evidence="8">
    <location>
        <begin position="839"/>
        <end position="862"/>
    </location>
</feature>
<evidence type="ECO:0000313" key="12">
    <source>
        <dbReference type="Proteomes" id="UP001159405"/>
    </source>
</evidence>
<keyword evidence="5 8" id="KW-1133">Transmembrane helix</keyword>
<dbReference type="InterPro" id="IPR043203">
    <property type="entry name" value="VGCC_Ca_Na"/>
</dbReference>
<feature type="transmembrane region" description="Helical" evidence="8">
    <location>
        <begin position="903"/>
        <end position="922"/>
    </location>
</feature>
<keyword evidence="12" id="KW-1185">Reference proteome</keyword>
<reference evidence="11 12" key="1">
    <citation type="submission" date="2022-05" db="EMBL/GenBank/DDBJ databases">
        <authorList>
            <consortium name="Genoscope - CEA"/>
            <person name="William W."/>
        </authorList>
    </citation>
    <scope>NUCLEOTIDE SEQUENCE [LARGE SCALE GENOMIC DNA]</scope>
</reference>
<dbReference type="PRINTS" id="PR00170">
    <property type="entry name" value="NACHANNEL"/>
</dbReference>
<feature type="transmembrane region" description="Helical" evidence="8">
    <location>
        <begin position="70"/>
        <end position="88"/>
    </location>
</feature>
<proteinExistence type="inferred from homology"/>
<feature type="transmembrane region" description="Helical" evidence="8">
    <location>
        <begin position="951"/>
        <end position="977"/>
    </location>
</feature>
<feature type="domain" description="Ion transport" evidence="10">
    <location>
        <begin position="837"/>
        <end position="1102"/>
    </location>
</feature>
<evidence type="ECO:0000313" key="11">
    <source>
        <dbReference type="EMBL" id="CAH3147797.1"/>
    </source>
</evidence>
<evidence type="ECO:0000256" key="1">
    <source>
        <dbReference type="ARBA" id="ARBA00004651"/>
    </source>
</evidence>
<feature type="transmembrane region" description="Helical" evidence="8">
    <location>
        <begin position="611"/>
        <end position="629"/>
    </location>
</feature>
<gene>
    <name evidence="11" type="ORF">PLOB_00046412</name>
</gene>
<keyword evidence="8" id="KW-0406">Ion transport</keyword>
<feature type="domain" description="Ion transport" evidence="10">
    <location>
        <begin position="68"/>
        <end position="346"/>
    </location>
</feature>
<dbReference type="InterPro" id="IPR044564">
    <property type="entry name" value="Na_chnl_inactivation_gate"/>
</dbReference>
<feature type="region of interest" description="Disordered" evidence="9">
    <location>
        <begin position="1631"/>
        <end position="1664"/>
    </location>
</feature>
<dbReference type="InterPro" id="IPR001696">
    <property type="entry name" value="Na_channel_asu"/>
</dbReference>
<evidence type="ECO:0000256" key="3">
    <source>
        <dbReference type="ARBA" id="ARBA00022692"/>
    </source>
</evidence>
<dbReference type="PANTHER" id="PTHR10037:SF62">
    <property type="entry name" value="SODIUM CHANNEL PROTEIN 60E"/>
    <property type="match status" value="1"/>
</dbReference>
<feature type="transmembrane region" description="Helical" evidence="8">
    <location>
        <begin position="1262"/>
        <end position="1290"/>
    </location>
</feature>
<feature type="domain" description="Ion transport" evidence="10">
    <location>
        <begin position="478"/>
        <end position="711"/>
    </location>
</feature>
<name>A0ABN8PPM5_9CNID</name>
<evidence type="ECO:0000256" key="5">
    <source>
        <dbReference type="ARBA" id="ARBA00022989"/>
    </source>
</evidence>
<evidence type="ECO:0000256" key="6">
    <source>
        <dbReference type="ARBA" id="ARBA00023136"/>
    </source>
</evidence>
<keyword evidence="8" id="KW-0407">Ion channel</keyword>
<keyword evidence="8" id="KW-0813">Transport</keyword>
<keyword evidence="3 8" id="KW-0812">Transmembrane</keyword>
<dbReference type="Gene3D" id="1.10.238.10">
    <property type="entry name" value="EF-hand"/>
    <property type="match status" value="1"/>
</dbReference>
<feature type="transmembrane region" description="Helical" evidence="8">
    <location>
        <begin position="510"/>
        <end position="533"/>
    </location>
</feature>
<keyword evidence="8" id="KW-0894">Sodium channel</keyword>
<keyword evidence="8" id="KW-0915">Sodium</keyword>
<keyword evidence="8" id="KW-0739">Sodium transport</keyword>
<sequence>MLRKLCPERPRYFNRPLDDKHGDSDQTFIVITSRFGTPHVYRLNKAKSLYIFGQNHPVRKFSLHITTNQYFEIFVLLTILVNCVFLALTNPPEEPEYVFAAIYTLEMILKIISKGFALHKYAYLRDPWNWLDFVVVILGYITLAPGVLANLSGIRTFRVFRALRTISAVKGLRMMVNTLLASMKMLWDVLILTMFFICIFALVGMQVFVGVLRNKCAEPVPDNLQTSYIDYVSNSSVWILDYERNPVVCGNNSGAVHCDANHSCLPDAGPNPNFGYTSFDHFGWAIMTSFQLVTLDFWENVYNNIIYAMGPWAVLYFVCIVLFGRFYLINLVLAVVAASYENEVQTSRMENENLRLKQKMEGSTFSLGSRSVLSIVYGREQDVVLDEAMHKAMFDQATVENDQNSLTMPPTEPIAVFQVKQGQQEDSVTIKTTTNNNSGEEGEKTANKKCCSCCGAGILLKCDCWQPFRKSVKRVVSSKWFEAGIIFIILINTLFMSIQHHGMDEDLERAIDIVNSVCTFIFLLEMILKLIALKPRGYIKSRWNIFDGVVAVISLIDTVLTLSNLIDSTGTSVFRSFRLVRILKLAKNWSTMSSLLATIGHSLGALANLSVILAIIVYIFAVVGMQLFGSQYTVAKFGGEVPRWNFTDFWHSFLLIFRIICGEWVEPLWDCMRAAGPASIILFIPAFVLGHFIILNLFLALLLSSFAGQASLSSPQANKRSRVLSRLKRVVIASRFIKRIRTKVWPKKNETNTEDDKEGSSSNGHVIINELASVRSTDEANPRDTNAGVCCCSLIVREYEVDDCFPSHCGCCARFDDTRCHVIWLCIRHKVKCLVEHRWFEWFIVFLIAASSIALAFEDVYLDSRPTVKEVLRVLNIFFAVVFVLEFLLKLIGLGFTSYFSSAWNWLDVAIIAVSLIALFGNEDVMSIRSLRTLRALRPLRAISRFERMRVVISSLFHAIPGIANVLLVCVVFWLIFSIMGVNLFGGKFFKCVDEHGVKYDAAVVPNKTACLQRGDRWIRSNVNFDNSFNGFLALLQVATFEGWMEVMEDAIDATKVDQQPIKENNLAAYLYFIVFIISGSFFVLNLFIGVIIDNFNHLKQQMEVYGSMHIFLTPKQRSWMNALKNAAAKKPKKKVERPTNRYQAVVFDLVENRKFEMFIISVITINIDCSARPLQYFNIVFTCIFIIEAILRIFALRLGYFMHSWNVFDFVIVVLSIIGIVIESLNRTGIIITPNLLRVVRVFRIGRLLRFFQKAKGIQRLIFSLLISLSALFNVGAILFLIMFIYAIIGMSFFGYVKKTGALNDVVNFETFLNSMLLIFRLMTAAGWNDVLDPLMIEPPDCDPDYKDLSNGNCGNYWAAVIYFYSFIIIIFLVLINMYVAVILENYNNVIEQEKVGITEDDIDLFYEHWILYDPDSTQYIYYGNLSDFLHTLEGNLGIKKPNKAACALLNIPLYEDDKIYCLHLLQALVRKVVSGYEEFDSDEFKVVLKRMEEKFRAVFPSVTHYRQTNTTLVKIRQIRAAQVITRAVRRYRARKQREALGLSQGSGEKLRVAAKEKHAFDGKTAIRRGKMGNRIADMLVHGNTLSDSLPNLNRTVDNKEKRGSLSQIMGISHGSTETIRTLNRSLKEPGKHAVSSGKSGSHFDVVDDKSLSDSVPNLSKRGHEKDKLALQAWKRETIPRTPTLNRPLVHDRLAVLRQQKPRSAPLKKIKILEQPKIHKADP</sequence>
<evidence type="ECO:0000259" key="10">
    <source>
        <dbReference type="Pfam" id="PF00520"/>
    </source>
</evidence>
<feature type="transmembrane region" description="Helical" evidence="8">
    <location>
        <begin position="1069"/>
        <end position="1093"/>
    </location>
</feature>
<dbReference type="PANTHER" id="PTHR10037">
    <property type="entry name" value="VOLTAGE-GATED CATION CHANNEL CALCIUM AND SODIUM"/>
    <property type="match status" value="1"/>
</dbReference>
<feature type="transmembrane region" description="Helical" evidence="8">
    <location>
        <begin position="874"/>
        <end position="897"/>
    </location>
</feature>
<dbReference type="CDD" id="cd13433">
    <property type="entry name" value="Na_channel_gate"/>
    <property type="match status" value="1"/>
</dbReference>
<dbReference type="Pfam" id="PF00520">
    <property type="entry name" value="Ion_trans"/>
    <property type="match status" value="4"/>
</dbReference>
<evidence type="ECO:0000256" key="9">
    <source>
        <dbReference type="SAM" id="MobiDB-lite"/>
    </source>
</evidence>
<dbReference type="EMBL" id="CALNXK010000082">
    <property type="protein sequence ID" value="CAH3147797.1"/>
    <property type="molecule type" value="Genomic_DNA"/>
</dbReference>
<comment type="subcellular location">
    <subcellularLocation>
        <location evidence="1 8">Cell membrane</location>
        <topology evidence="1 8">Multi-pass membrane protein</topology>
    </subcellularLocation>
</comment>
<feature type="transmembrane region" description="Helical" evidence="8">
    <location>
        <begin position="189"/>
        <end position="212"/>
    </location>
</feature>
<keyword evidence="2" id="KW-1003">Cell membrane</keyword>
<feature type="transmembrane region" description="Helical" evidence="8">
    <location>
        <begin position="1177"/>
        <end position="1196"/>
    </location>
</feature>
<accession>A0ABN8PPM5</accession>
<feature type="transmembrane region" description="Helical" evidence="8">
    <location>
        <begin position="313"/>
        <end position="340"/>
    </location>
</feature>
<comment type="caution">
    <text evidence="11">The sequence shown here is derived from an EMBL/GenBank/DDBJ whole genome shotgun (WGS) entry which is preliminary data.</text>
</comment>
<comment type="similarity">
    <text evidence="8">Belongs to the sodium channel (TC 1.A.1.10) family.</text>
</comment>